<reference evidence="1" key="1">
    <citation type="journal article" date="2023" name="Plant J.">
        <title>The genome of the king protea, Protea cynaroides.</title>
        <authorList>
            <person name="Chang J."/>
            <person name="Duong T.A."/>
            <person name="Schoeman C."/>
            <person name="Ma X."/>
            <person name="Roodt D."/>
            <person name="Barker N."/>
            <person name="Li Z."/>
            <person name="Van de Peer Y."/>
            <person name="Mizrachi E."/>
        </authorList>
    </citation>
    <scope>NUCLEOTIDE SEQUENCE</scope>
    <source>
        <tissue evidence="1">Young leaves</tissue>
    </source>
</reference>
<name>A0A9Q0GPY6_9MAGN</name>
<evidence type="ECO:0000313" key="1">
    <source>
        <dbReference type="EMBL" id="KAJ4946696.1"/>
    </source>
</evidence>
<dbReference type="EMBL" id="JAMYWD010000838">
    <property type="protein sequence ID" value="KAJ4946696.1"/>
    <property type="molecule type" value="Genomic_DNA"/>
</dbReference>
<keyword evidence="2" id="KW-1185">Reference proteome</keyword>
<dbReference type="Proteomes" id="UP001141806">
    <property type="component" value="Unassembled WGS sequence"/>
</dbReference>
<dbReference type="AlphaFoldDB" id="A0A9Q0GPY6"/>
<organism evidence="1 2">
    <name type="scientific">Protea cynaroides</name>
    <dbReference type="NCBI Taxonomy" id="273540"/>
    <lineage>
        <taxon>Eukaryota</taxon>
        <taxon>Viridiplantae</taxon>
        <taxon>Streptophyta</taxon>
        <taxon>Embryophyta</taxon>
        <taxon>Tracheophyta</taxon>
        <taxon>Spermatophyta</taxon>
        <taxon>Magnoliopsida</taxon>
        <taxon>Proteales</taxon>
        <taxon>Proteaceae</taxon>
        <taxon>Protea</taxon>
    </lineage>
</organism>
<evidence type="ECO:0000313" key="2">
    <source>
        <dbReference type="Proteomes" id="UP001141806"/>
    </source>
</evidence>
<gene>
    <name evidence="1" type="ORF">NE237_016326</name>
</gene>
<sequence>MKQWRILFCSSSGSPARSGSSGVSVETCSVVLSSEPEISTDAIAEASGSPPALDQLIKDLDLYRVKMRGEVSIHIKRGVGSTFPIDLPTLFLRKRFRLNSGSSSGQVLGSAQPKCPSYGVRDIAYCLIFEQGEALKELHPPSLAIREKEVKAIPIGYQKSSAFRDKASSSGWGAGLILELPVYLNSVTASVDLAGYGSEPERGVQTRVEYECFLYPNKLYYSLSTDLGYLSCGFGVSRFNKSFPSDLRIKSSALRCLTQPFQFIALQSKALWPRCTLYSHCQNSRKKANVYETFDALYQCCVWAQSAGEASQP</sequence>
<comment type="caution">
    <text evidence="1">The sequence shown here is derived from an EMBL/GenBank/DDBJ whole genome shotgun (WGS) entry which is preliminary data.</text>
</comment>
<accession>A0A9Q0GPY6</accession>
<proteinExistence type="predicted"/>
<protein>
    <submittedName>
        <fullName evidence="1">Uncharacterized protein</fullName>
    </submittedName>
</protein>